<feature type="compositionally biased region" description="Low complexity" evidence="1">
    <location>
        <begin position="161"/>
        <end position="192"/>
    </location>
</feature>
<sequence length="293" mass="31670">MRPKYMQCALLLSILVLNLFILGRSEAREQNGNGGNVVPNNNNKADTTQASIPEDTEKELEVKIMMMLSNDKNGLKKTETFIKVLEALLKRWDIPDTPGASKTESTTLSAESNTPEVNAITPPSNTTNATSVITASPTEAEAPDAGPVTPDAGPVTPDAGPVTPDAEPVAPDAEPVAPDAEPVAPDAEPVAPDAEHLMPNATPGVPDKETKLDDTNTPIAPLVTTKHFYQTSVFSFFLFCSFFTIIALFFCYISRRKIKVYFYKNFNGGRNSKGHTRAPTLEDAMPSFTDVKN</sequence>
<feature type="compositionally biased region" description="Polar residues" evidence="1">
    <location>
        <begin position="100"/>
        <end position="137"/>
    </location>
</feature>
<dbReference type="EMBL" id="JAKMXF010000311">
    <property type="protein sequence ID" value="KAI6650461.1"/>
    <property type="molecule type" value="Genomic_DNA"/>
</dbReference>
<gene>
    <name evidence="4" type="ORF">LOD99_5898</name>
</gene>
<feature type="chain" id="PRO_5043686804" evidence="3">
    <location>
        <begin position="28"/>
        <end position="293"/>
    </location>
</feature>
<organism evidence="4 5">
    <name type="scientific">Oopsacas minuta</name>
    <dbReference type="NCBI Taxonomy" id="111878"/>
    <lineage>
        <taxon>Eukaryota</taxon>
        <taxon>Metazoa</taxon>
        <taxon>Porifera</taxon>
        <taxon>Hexactinellida</taxon>
        <taxon>Hexasterophora</taxon>
        <taxon>Lyssacinosida</taxon>
        <taxon>Leucopsacidae</taxon>
        <taxon>Oopsacas</taxon>
    </lineage>
</organism>
<reference evidence="4 5" key="1">
    <citation type="journal article" date="2023" name="BMC Biol.">
        <title>The compact genome of the sponge Oopsacas minuta (Hexactinellida) is lacking key metazoan core genes.</title>
        <authorList>
            <person name="Santini S."/>
            <person name="Schenkelaars Q."/>
            <person name="Jourda C."/>
            <person name="Duchesne M."/>
            <person name="Belahbib H."/>
            <person name="Rocher C."/>
            <person name="Selva M."/>
            <person name="Riesgo A."/>
            <person name="Vervoort M."/>
            <person name="Leys S.P."/>
            <person name="Kodjabachian L."/>
            <person name="Le Bivic A."/>
            <person name="Borchiellini C."/>
            <person name="Claverie J.M."/>
            <person name="Renard E."/>
        </authorList>
    </citation>
    <scope>NUCLEOTIDE SEQUENCE [LARGE SCALE GENOMIC DNA]</scope>
    <source>
        <strain evidence="4">SPO-2</strain>
    </source>
</reference>
<keyword evidence="5" id="KW-1185">Reference proteome</keyword>
<feature type="transmembrane region" description="Helical" evidence="2">
    <location>
        <begin position="233"/>
        <end position="253"/>
    </location>
</feature>
<feature type="signal peptide" evidence="3">
    <location>
        <begin position="1"/>
        <end position="27"/>
    </location>
</feature>
<keyword evidence="2" id="KW-0812">Transmembrane</keyword>
<evidence type="ECO:0000313" key="4">
    <source>
        <dbReference type="EMBL" id="KAI6650461.1"/>
    </source>
</evidence>
<dbReference type="AlphaFoldDB" id="A0AAV7JP37"/>
<feature type="region of interest" description="Disordered" evidence="1">
    <location>
        <begin position="273"/>
        <end position="293"/>
    </location>
</feature>
<evidence type="ECO:0000256" key="2">
    <source>
        <dbReference type="SAM" id="Phobius"/>
    </source>
</evidence>
<name>A0AAV7JP37_9METZ</name>
<keyword evidence="3" id="KW-0732">Signal</keyword>
<feature type="region of interest" description="Disordered" evidence="1">
    <location>
        <begin position="94"/>
        <end position="213"/>
    </location>
</feature>
<accession>A0AAV7JP37</accession>
<keyword evidence="2" id="KW-0472">Membrane</keyword>
<comment type="caution">
    <text evidence="4">The sequence shown here is derived from an EMBL/GenBank/DDBJ whole genome shotgun (WGS) entry which is preliminary data.</text>
</comment>
<dbReference type="Proteomes" id="UP001165289">
    <property type="component" value="Unassembled WGS sequence"/>
</dbReference>
<protein>
    <submittedName>
        <fullName evidence="4">Uncharacterized protein</fullName>
    </submittedName>
</protein>
<feature type="region of interest" description="Disordered" evidence="1">
    <location>
        <begin position="29"/>
        <end position="48"/>
    </location>
</feature>
<evidence type="ECO:0000313" key="5">
    <source>
        <dbReference type="Proteomes" id="UP001165289"/>
    </source>
</evidence>
<proteinExistence type="predicted"/>
<keyword evidence="2" id="KW-1133">Transmembrane helix</keyword>
<evidence type="ECO:0000256" key="1">
    <source>
        <dbReference type="SAM" id="MobiDB-lite"/>
    </source>
</evidence>
<evidence type="ECO:0000256" key="3">
    <source>
        <dbReference type="SAM" id="SignalP"/>
    </source>
</evidence>